<name>A0A0N9UV30_SPHMC</name>
<protein>
    <submittedName>
        <fullName evidence="1">Uncharacterized protein</fullName>
    </submittedName>
</protein>
<dbReference type="KEGG" id="smag:AN936_10075"/>
<gene>
    <name evidence="1" type="ORF">AN936_10075</name>
</gene>
<dbReference type="EMBL" id="CP012700">
    <property type="protein sequence ID" value="ALH80703.1"/>
    <property type="molecule type" value="Genomic_DNA"/>
</dbReference>
<dbReference type="PATRIC" id="fig|33050.5.peg.2083"/>
<evidence type="ECO:0000313" key="1">
    <source>
        <dbReference type="EMBL" id="ALH80703.1"/>
    </source>
</evidence>
<proteinExistence type="predicted"/>
<reference evidence="1 2" key="1">
    <citation type="journal article" date="2015" name="Genome Announc.">
        <title>Complete Genome Sequence of Polypropylene Glycol- and Polyethylene Glycol-Degrading Sphingopyxis macrogoltabida Strain EY-1.</title>
        <authorList>
            <person name="Ohtsubo Y."/>
            <person name="Nagata Y."/>
            <person name="Numata M."/>
            <person name="Tsuchikane K."/>
            <person name="Hosoyama A."/>
            <person name="Yamazoe A."/>
            <person name="Tsuda M."/>
            <person name="Fujita N."/>
            <person name="Kawai F."/>
        </authorList>
    </citation>
    <scope>NUCLEOTIDE SEQUENCE [LARGE SCALE GENOMIC DNA]</scope>
    <source>
        <strain evidence="1 2">EY-1</strain>
    </source>
</reference>
<evidence type="ECO:0000313" key="2">
    <source>
        <dbReference type="Proteomes" id="UP000058074"/>
    </source>
</evidence>
<dbReference type="AlphaFoldDB" id="A0A0N9UV30"/>
<organism evidence="1 2">
    <name type="scientific">Sphingopyxis macrogoltabida</name>
    <name type="common">Sphingomonas macrogoltabidus</name>
    <dbReference type="NCBI Taxonomy" id="33050"/>
    <lineage>
        <taxon>Bacteria</taxon>
        <taxon>Pseudomonadati</taxon>
        <taxon>Pseudomonadota</taxon>
        <taxon>Alphaproteobacteria</taxon>
        <taxon>Sphingomonadales</taxon>
        <taxon>Sphingomonadaceae</taxon>
        <taxon>Sphingopyxis</taxon>
    </lineage>
</organism>
<accession>A0A0N9UV30</accession>
<dbReference type="Proteomes" id="UP000058074">
    <property type="component" value="Chromosome"/>
</dbReference>
<sequence length="54" mass="5770">MQARETVTPSAAARAGAQDRLCRLADLAPSPGGRSGETIDDIKEPVRRWHGAIL</sequence>